<organism evidence="1 2">
    <name type="scientific">Stereocaulon virgatum</name>
    <dbReference type="NCBI Taxonomy" id="373712"/>
    <lineage>
        <taxon>Eukaryota</taxon>
        <taxon>Fungi</taxon>
        <taxon>Dikarya</taxon>
        <taxon>Ascomycota</taxon>
        <taxon>Pezizomycotina</taxon>
        <taxon>Lecanoromycetes</taxon>
        <taxon>OSLEUM clade</taxon>
        <taxon>Lecanoromycetidae</taxon>
        <taxon>Lecanorales</taxon>
        <taxon>Lecanorineae</taxon>
        <taxon>Stereocaulaceae</taxon>
        <taxon>Stereocaulon</taxon>
    </lineage>
</organism>
<accession>A0ABR4AN58</accession>
<sequence>MFNRWSYADLTPAPYPASPTGQYSTVFMTSHTYTSIVHTLSRHPHSYPALLCPVMTPAHGGYGQISSSRASARKASKRLYISLSAIVRDMKHFIKRRQFGQ</sequence>
<name>A0ABR4AN58_9LECA</name>
<dbReference type="EMBL" id="JBEFKJ010000003">
    <property type="protein sequence ID" value="KAL2046974.1"/>
    <property type="molecule type" value="Genomic_DNA"/>
</dbReference>
<keyword evidence="2" id="KW-1185">Reference proteome</keyword>
<evidence type="ECO:0000313" key="2">
    <source>
        <dbReference type="Proteomes" id="UP001590950"/>
    </source>
</evidence>
<evidence type="ECO:0000313" key="1">
    <source>
        <dbReference type="EMBL" id="KAL2046974.1"/>
    </source>
</evidence>
<protein>
    <submittedName>
        <fullName evidence="1">Uncharacterized protein</fullName>
    </submittedName>
</protein>
<dbReference type="Proteomes" id="UP001590950">
    <property type="component" value="Unassembled WGS sequence"/>
</dbReference>
<proteinExistence type="predicted"/>
<comment type="caution">
    <text evidence="1">The sequence shown here is derived from an EMBL/GenBank/DDBJ whole genome shotgun (WGS) entry which is preliminary data.</text>
</comment>
<gene>
    <name evidence="1" type="ORF">N7G274_000992</name>
</gene>
<reference evidence="1 2" key="1">
    <citation type="submission" date="2024-09" db="EMBL/GenBank/DDBJ databases">
        <title>Rethinking Asexuality: The Enigmatic Case of Functional Sexual Genes in Lepraria (Stereocaulaceae).</title>
        <authorList>
            <person name="Doellman M."/>
            <person name="Sun Y."/>
            <person name="Barcenas-Pena A."/>
            <person name="Lumbsch H.T."/>
            <person name="Grewe F."/>
        </authorList>
    </citation>
    <scope>NUCLEOTIDE SEQUENCE [LARGE SCALE GENOMIC DNA]</scope>
    <source>
        <strain evidence="1 2">Mercado 3170</strain>
    </source>
</reference>